<keyword evidence="1" id="KW-1133">Transmembrane helix</keyword>
<dbReference type="AlphaFoldDB" id="A0A9Q0U5L5"/>
<gene>
    <name evidence="2" type="ORF">OIU74_008272</name>
</gene>
<reference evidence="2" key="1">
    <citation type="submission" date="2022-11" db="EMBL/GenBank/DDBJ databases">
        <authorList>
            <person name="Hyden B.L."/>
            <person name="Feng K."/>
            <person name="Yates T."/>
            <person name="Jawdy S."/>
            <person name="Smart L.B."/>
            <person name="Muchero W."/>
        </authorList>
    </citation>
    <scope>NUCLEOTIDE SEQUENCE</scope>
    <source>
        <tissue evidence="2">Shoot tip</tissue>
    </source>
</reference>
<sequence>MESFLLAQFEESKIFGEDTIIGNLDTERGPNLKALVMKGWDRFHQSGKEYVKMDLILAFTATGLLLLPTFFFLSYCFVKMCSYINVKLYWLVWSYVQCQKISCH</sequence>
<evidence type="ECO:0000313" key="3">
    <source>
        <dbReference type="Proteomes" id="UP001151752"/>
    </source>
</evidence>
<reference evidence="2" key="2">
    <citation type="journal article" date="2023" name="Int. J. Mol. Sci.">
        <title>De Novo Assembly and Annotation of 11 Diverse Shrub Willow (Salix) Genomes Reveals Novel Gene Organization in Sex-Linked Regions.</title>
        <authorList>
            <person name="Hyden B."/>
            <person name="Feng K."/>
            <person name="Yates T.B."/>
            <person name="Jawdy S."/>
            <person name="Cereghino C."/>
            <person name="Smart L.B."/>
            <person name="Muchero W."/>
        </authorList>
    </citation>
    <scope>NUCLEOTIDE SEQUENCE</scope>
    <source>
        <tissue evidence="2">Shoot tip</tissue>
    </source>
</reference>
<accession>A0A9Q0U5L5</accession>
<dbReference type="Proteomes" id="UP001151752">
    <property type="component" value="Chromosome 14"/>
</dbReference>
<dbReference type="EMBL" id="JAPFFM010000013">
    <property type="protein sequence ID" value="KAJ6723879.1"/>
    <property type="molecule type" value="Genomic_DNA"/>
</dbReference>
<proteinExistence type="predicted"/>
<comment type="caution">
    <text evidence="2">The sequence shown here is derived from an EMBL/GenBank/DDBJ whole genome shotgun (WGS) entry which is preliminary data.</text>
</comment>
<protein>
    <submittedName>
        <fullName evidence="2">Uncharacterized protein</fullName>
    </submittedName>
</protein>
<keyword evidence="3" id="KW-1185">Reference proteome</keyword>
<keyword evidence="1" id="KW-0472">Membrane</keyword>
<name>A0A9Q0U5L5_9ROSI</name>
<organism evidence="2 3">
    <name type="scientific">Salix koriyanagi</name>
    <dbReference type="NCBI Taxonomy" id="2511006"/>
    <lineage>
        <taxon>Eukaryota</taxon>
        <taxon>Viridiplantae</taxon>
        <taxon>Streptophyta</taxon>
        <taxon>Embryophyta</taxon>
        <taxon>Tracheophyta</taxon>
        <taxon>Spermatophyta</taxon>
        <taxon>Magnoliopsida</taxon>
        <taxon>eudicotyledons</taxon>
        <taxon>Gunneridae</taxon>
        <taxon>Pentapetalae</taxon>
        <taxon>rosids</taxon>
        <taxon>fabids</taxon>
        <taxon>Malpighiales</taxon>
        <taxon>Salicaceae</taxon>
        <taxon>Saliceae</taxon>
        <taxon>Salix</taxon>
    </lineage>
</organism>
<keyword evidence="1" id="KW-0812">Transmembrane</keyword>
<evidence type="ECO:0000313" key="2">
    <source>
        <dbReference type="EMBL" id="KAJ6723879.1"/>
    </source>
</evidence>
<evidence type="ECO:0000256" key="1">
    <source>
        <dbReference type="SAM" id="Phobius"/>
    </source>
</evidence>
<feature type="transmembrane region" description="Helical" evidence="1">
    <location>
        <begin position="55"/>
        <end position="78"/>
    </location>
</feature>